<dbReference type="InterPro" id="IPR000629">
    <property type="entry name" value="RNA-helicase_DEAD-box_CS"/>
</dbReference>
<feature type="domain" description="DEAD-box RNA helicase Q" evidence="11">
    <location>
        <begin position="1"/>
        <end position="29"/>
    </location>
</feature>
<dbReference type="Gene3D" id="3.40.50.300">
    <property type="entry name" value="P-loop containing nucleotide triphosphate hydrolases"/>
    <property type="match status" value="2"/>
</dbReference>
<feature type="compositionally biased region" description="Basic residues" evidence="8">
    <location>
        <begin position="392"/>
        <end position="406"/>
    </location>
</feature>
<dbReference type="EMBL" id="FXUL01000021">
    <property type="protein sequence ID" value="SMP74671.1"/>
    <property type="molecule type" value="Genomic_DNA"/>
</dbReference>
<organism evidence="12 13">
    <name type="scientific">Noviherbaspirillum suwonense</name>
    <dbReference type="NCBI Taxonomy" id="1224511"/>
    <lineage>
        <taxon>Bacteria</taxon>
        <taxon>Pseudomonadati</taxon>
        <taxon>Pseudomonadota</taxon>
        <taxon>Betaproteobacteria</taxon>
        <taxon>Burkholderiales</taxon>
        <taxon>Oxalobacteraceae</taxon>
        <taxon>Noviherbaspirillum</taxon>
    </lineage>
</organism>
<evidence type="ECO:0000313" key="13">
    <source>
        <dbReference type="Proteomes" id="UP001158049"/>
    </source>
</evidence>
<dbReference type="PANTHER" id="PTHR47959:SF13">
    <property type="entry name" value="ATP-DEPENDENT RNA HELICASE RHLE"/>
    <property type="match status" value="1"/>
</dbReference>
<dbReference type="RefSeq" id="WP_283444498.1">
    <property type="nucleotide sequence ID" value="NZ_FXUL01000021.1"/>
</dbReference>
<dbReference type="InterPro" id="IPR014001">
    <property type="entry name" value="Helicase_ATP-bd"/>
</dbReference>
<keyword evidence="13" id="KW-1185">Reference proteome</keyword>
<dbReference type="Pfam" id="PF00271">
    <property type="entry name" value="Helicase_C"/>
    <property type="match status" value="1"/>
</dbReference>
<dbReference type="SMART" id="SM00490">
    <property type="entry name" value="HELICc"/>
    <property type="match status" value="1"/>
</dbReference>
<evidence type="ECO:0000256" key="7">
    <source>
        <dbReference type="RuleBase" id="RU000492"/>
    </source>
</evidence>
<dbReference type="PROSITE" id="PS51195">
    <property type="entry name" value="Q_MOTIF"/>
    <property type="match status" value="1"/>
</dbReference>
<feature type="domain" description="Helicase C-terminal" evidence="10">
    <location>
        <begin position="218"/>
        <end position="378"/>
    </location>
</feature>
<evidence type="ECO:0000259" key="10">
    <source>
        <dbReference type="PROSITE" id="PS51194"/>
    </source>
</evidence>
<evidence type="ECO:0000256" key="5">
    <source>
        <dbReference type="ARBA" id="ARBA00038437"/>
    </source>
</evidence>
<keyword evidence="3 7" id="KW-0347">Helicase</keyword>
<accession>A0ABY1QLX6</accession>
<keyword evidence="1 7" id="KW-0547">Nucleotide-binding</keyword>
<dbReference type="Pfam" id="PF00270">
    <property type="entry name" value="DEAD"/>
    <property type="match status" value="1"/>
</dbReference>
<reference evidence="12 13" key="1">
    <citation type="submission" date="2017-05" db="EMBL/GenBank/DDBJ databases">
        <authorList>
            <person name="Varghese N."/>
            <person name="Submissions S."/>
        </authorList>
    </citation>
    <scope>NUCLEOTIDE SEQUENCE [LARGE SCALE GENOMIC DNA]</scope>
    <source>
        <strain evidence="12 13">DSM 26001</strain>
    </source>
</reference>
<dbReference type="InterPro" id="IPR011545">
    <property type="entry name" value="DEAD/DEAH_box_helicase_dom"/>
</dbReference>
<dbReference type="PANTHER" id="PTHR47959">
    <property type="entry name" value="ATP-DEPENDENT RNA HELICASE RHLE-RELATED"/>
    <property type="match status" value="1"/>
</dbReference>
<dbReference type="SMART" id="SM00487">
    <property type="entry name" value="DEXDc"/>
    <property type="match status" value="1"/>
</dbReference>
<evidence type="ECO:0000256" key="3">
    <source>
        <dbReference type="ARBA" id="ARBA00022806"/>
    </source>
</evidence>
<keyword evidence="4 7" id="KW-0067">ATP-binding</keyword>
<evidence type="ECO:0000313" key="12">
    <source>
        <dbReference type="EMBL" id="SMP74671.1"/>
    </source>
</evidence>
<dbReference type="GO" id="GO:0004386">
    <property type="term" value="F:helicase activity"/>
    <property type="evidence" value="ECO:0007669"/>
    <property type="project" value="UniProtKB-KW"/>
</dbReference>
<evidence type="ECO:0000256" key="4">
    <source>
        <dbReference type="ARBA" id="ARBA00022840"/>
    </source>
</evidence>
<dbReference type="CDD" id="cd00268">
    <property type="entry name" value="DEADc"/>
    <property type="match status" value="1"/>
</dbReference>
<comment type="caution">
    <text evidence="12">The sequence shown here is derived from an EMBL/GenBank/DDBJ whole genome shotgun (WGS) entry which is preliminary data.</text>
</comment>
<keyword evidence="2 7" id="KW-0378">Hydrolase</keyword>
<feature type="domain" description="Helicase ATP-binding" evidence="9">
    <location>
        <begin position="32"/>
        <end position="207"/>
    </location>
</feature>
<dbReference type="InterPro" id="IPR044742">
    <property type="entry name" value="DEAD/DEAH_RhlB"/>
</dbReference>
<dbReference type="SUPFAM" id="SSF52540">
    <property type="entry name" value="P-loop containing nucleoside triphosphate hydrolases"/>
    <property type="match status" value="1"/>
</dbReference>
<proteinExistence type="inferred from homology"/>
<name>A0ABY1QLX6_9BURK</name>
<dbReference type="InterPro" id="IPR001650">
    <property type="entry name" value="Helicase_C-like"/>
</dbReference>
<comment type="similarity">
    <text evidence="5 7">Belongs to the DEAD box helicase family.</text>
</comment>
<evidence type="ECO:0000256" key="6">
    <source>
        <dbReference type="PROSITE-ProRule" id="PRU00552"/>
    </source>
</evidence>
<feature type="region of interest" description="Disordered" evidence="8">
    <location>
        <begin position="384"/>
        <end position="406"/>
    </location>
</feature>
<feature type="short sequence motif" description="Q motif" evidence="6">
    <location>
        <begin position="1"/>
        <end position="29"/>
    </location>
</feature>
<dbReference type="InterPro" id="IPR027417">
    <property type="entry name" value="P-loop_NTPase"/>
</dbReference>
<dbReference type="PROSITE" id="PS00039">
    <property type="entry name" value="DEAD_ATP_HELICASE"/>
    <property type="match status" value="1"/>
</dbReference>
<dbReference type="InterPro" id="IPR050079">
    <property type="entry name" value="DEAD_box_RNA_helicase"/>
</dbReference>
<dbReference type="Proteomes" id="UP001158049">
    <property type="component" value="Unassembled WGS sequence"/>
</dbReference>
<evidence type="ECO:0000259" key="11">
    <source>
        <dbReference type="PROSITE" id="PS51195"/>
    </source>
</evidence>
<dbReference type="InterPro" id="IPR014014">
    <property type="entry name" value="RNA_helicase_DEAD_Q_motif"/>
</dbReference>
<dbReference type="CDD" id="cd18787">
    <property type="entry name" value="SF2_C_DEAD"/>
    <property type="match status" value="1"/>
</dbReference>
<gene>
    <name evidence="12" type="ORF">SAMN06295970_12160</name>
</gene>
<evidence type="ECO:0000256" key="8">
    <source>
        <dbReference type="SAM" id="MobiDB-lite"/>
    </source>
</evidence>
<dbReference type="PROSITE" id="PS51192">
    <property type="entry name" value="HELICASE_ATP_BIND_1"/>
    <property type="match status" value="1"/>
</dbReference>
<evidence type="ECO:0000256" key="2">
    <source>
        <dbReference type="ARBA" id="ARBA00022801"/>
    </source>
</evidence>
<protein>
    <submittedName>
        <fullName evidence="12">Superfamily II DNA and RNA helicase</fullName>
    </submittedName>
</protein>
<evidence type="ECO:0000256" key="1">
    <source>
        <dbReference type="ARBA" id="ARBA00022741"/>
    </source>
</evidence>
<dbReference type="PROSITE" id="PS51194">
    <property type="entry name" value="HELICASE_CTER"/>
    <property type="match status" value="1"/>
</dbReference>
<sequence length="406" mass="44550">MTFPTLGLIDPLLRALDTLGYEKPTPVQAQAIPAVLAGRDLMAAAQTGTGKTAGFALPLLQRLTMQGPQVAANSVRLLVLVPTRELAVQVYDSFCAYGQNLPLRMALAYGGVSINPQMMKLRRGADLLVATPGRLLDLHRQNALKFGQLEALVLDEADRMLDLGFSRELNDIFALLPAQRQTLLFSATFSDAIRGLANTLLRQPLSIEATPRNTTAKGVKQWMIPVDKKRKTELFLHLLKKKRWKQVLVFVKTRKGTDLLVEALLAHGIRADAIHGDKPQPARLRALERFKAAEVQVLAATDVAARGLDIDDLPHVINFDLPTVAEDYIHRIGRTGRAGAQGEALSLVAADEVPQLAAIEMLTKTPLQRIEEPGFVPEHRVPMTDAAGQVVKKPKKPKKPKAARRF</sequence>
<evidence type="ECO:0000259" key="9">
    <source>
        <dbReference type="PROSITE" id="PS51192"/>
    </source>
</evidence>